<dbReference type="InterPro" id="IPR000620">
    <property type="entry name" value="EamA_dom"/>
</dbReference>
<dbReference type="PANTHER" id="PTHR30561:SF1">
    <property type="entry name" value="MULTIDRUG TRANSPORTER EMRE"/>
    <property type="match status" value="1"/>
</dbReference>
<name>A0A931H413_9BURK</name>
<evidence type="ECO:0000256" key="9">
    <source>
        <dbReference type="ARBA" id="ARBA00022989"/>
    </source>
</evidence>
<feature type="transmembrane region" description="Helical" evidence="13">
    <location>
        <begin position="250"/>
        <end position="268"/>
    </location>
</feature>
<organism evidence="15 16">
    <name type="scientific">Caenimonas aquaedulcis</name>
    <dbReference type="NCBI Taxonomy" id="2793270"/>
    <lineage>
        <taxon>Bacteria</taxon>
        <taxon>Pseudomonadati</taxon>
        <taxon>Pseudomonadota</taxon>
        <taxon>Betaproteobacteria</taxon>
        <taxon>Burkholderiales</taxon>
        <taxon>Comamonadaceae</taxon>
        <taxon>Caenimonas</taxon>
    </lineage>
</organism>
<keyword evidence="9 13" id="KW-1133">Transmembrane helix</keyword>
<dbReference type="EMBL" id="JADWYS010000001">
    <property type="protein sequence ID" value="MBG9388138.1"/>
    <property type="molecule type" value="Genomic_DNA"/>
</dbReference>
<sequence length="293" mass="31172">MPASALALVLLAGLIHASWNIAAKKAGGDSRFAVFTSLVMVVFWAPLGIWLGVRQVPAWGWTEWLLLAASALLHTLYYIVLLRGYRKADLTVVYPLARGSGPLLSSLAAILLLGEHLSALGAFGILGVALGVFLIAGGPGLWRASHDPLQRQRVRKGMLYGVLSGAFIASYTVVDGYAVKFLLMSPILVDYVGGLLRLAVLAPVLVRERPVVAAMWRSQWKYATYVGIISPVSYVLVLYAMQVAPLSHVAPAREVSMLFAALIGGQLLGEGERGLRLLGAAFIAAGVMALALG</sequence>
<dbReference type="Proteomes" id="UP000651050">
    <property type="component" value="Unassembled WGS sequence"/>
</dbReference>
<comment type="subcellular location">
    <subcellularLocation>
        <location evidence="1">Cell membrane</location>
        <topology evidence="1">Multi-pass membrane protein</topology>
    </subcellularLocation>
</comment>
<dbReference type="PANTHER" id="PTHR30561">
    <property type="entry name" value="SMR FAMILY PROTON-DEPENDENT DRUG EFFLUX TRANSPORTER SUGE"/>
    <property type="match status" value="1"/>
</dbReference>
<keyword evidence="2" id="KW-0813">Transport</keyword>
<dbReference type="Pfam" id="PF00892">
    <property type="entry name" value="EamA"/>
    <property type="match status" value="2"/>
</dbReference>
<dbReference type="SUPFAM" id="SSF103481">
    <property type="entry name" value="Multidrug resistance efflux transporter EmrE"/>
    <property type="match status" value="2"/>
</dbReference>
<keyword evidence="8" id="KW-0448">Lipopolysaccharide biosynthesis</keyword>
<evidence type="ECO:0000256" key="1">
    <source>
        <dbReference type="ARBA" id="ARBA00004651"/>
    </source>
</evidence>
<feature type="transmembrane region" description="Helical" evidence="13">
    <location>
        <begin position="105"/>
        <end position="136"/>
    </location>
</feature>
<reference evidence="15" key="1">
    <citation type="submission" date="2020-11" db="EMBL/GenBank/DDBJ databases">
        <title>Bacterial whole genome sequence for Caenimonas sp. DR4.4.</title>
        <authorList>
            <person name="Le V."/>
            <person name="Ko S.-R."/>
            <person name="Ahn C.-Y."/>
            <person name="Oh H.-M."/>
        </authorList>
    </citation>
    <scope>NUCLEOTIDE SEQUENCE</scope>
    <source>
        <strain evidence="15">DR4.4</strain>
    </source>
</reference>
<evidence type="ECO:0000256" key="3">
    <source>
        <dbReference type="ARBA" id="ARBA00022475"/>
    </source>
</evidence>
<evidence type="ECO:0000256" key="5">
    <source>
        <dbReference type="ARBA" id="ARBA00022519"/>
    </source>
</evidence>
<evidence type="ECO:0000313" key="15">
    <source>
        <dbReference type="EMBL" id="MBG9388138.1"/>
    </source>
</evidence>
<evidence type="ECO:0000256" key="13">
    <source>
        <dbReference type="SAM" id="Phobius"/>
    </source>
</evidence>
<keyword evidence="16" id="KW-1185">Reference proteome</keyword>
<gene>
    <name evidence="15" type="ORF">I5803_08910</name>
</gene>
<evidence type="ECO:0000256" key="7">
    <source>
        <dbReference type="ARBA" id="ARBA00022692"/>
    </source>
</evidence>
<dbReference type="RefSeq" id="WP_196986013.1">
    <property type="nucleotide sequence ID" value="NZ_JADWYS010000001.1"/>
</dbReference>
<evidence type="ECO:0000256" key="6">
    <source>
        <dbReference type="ARBA" id="ARBA00022556"/>
    </source>
</evidence>
<keyword evidence="10" id="KW-0443">Lipid metabolism</keyword>
<keyword evidence="5" id="KW-0997">Cell inner membrane</keyword>
<feature type="domain" description="EamA" evidence="14">
    <location>
        <begin position="156"/>
        <end position="290"/>
    </location>
</feature>
<feature type="transmembrane region" description="Helical" evidence="13">
    <location>
        <begin position="180"/>
        <end position="201"/>
    </location>
</feature>
<dbReference type="InterPro" id="IPR037185">
    <property type="entry name" value="EmrE-like"/>
</dbReference>
<evidence type="ECO:0000259" key="14">
    <source>
        <dbReference type="Pfam" id="PF00892"/>
    </source>
</evidence>
<evidence type="ECO:0000256" key="2">
    <source>
        <dbReference type="ARBA" id="ARBA00022448"/>
    </source>
</evidence>
<protein>
    <submittedName>
        <fullName evidence="15">EamA family transporter</fullName>
    </submittedName>
</protein>
<dbReference type="GO" id="GO:0022857">
    <property type="term" value="F:transmembrane transporter activity"/>
    <property type="evidence" value="ECO:0007669"/>
    <property type="project" value="InterPro"/>
</dbReference>
<dbReference type="GO" id="GO:0009103">
    <property type="term" value="P:lipopolysaccharide biosynthetic process"/>
    <property type="evidence" value="ECO:0007669"/>
    <property type="project" value="UniProtKB-KW"/>
</dbReference>
<keyword evidence="7 13" id="KW-0812">Transmembrane</keyword>
<keyword evidence="11 13" id="KW-0472">Membrane</keyword>
<evidence type="ECO:0000256" key="12">
    <source>
        <dbReference type="ARBA" id="ARBA00038032"/>
    </source>
</evidence>
<evidence type="ECO:0000256" key="11">
    <source>
        <dbReference type="ARBA" id="ARBA00023136"/>
    </source>
</evidence>
<feature type="transmembrane region" description="Helical" evidence="13">
    <location>
        <begin position="222"/>
        <end position="244"/>
    </location>
</feature>
<evidence type="ECO:0000256" key="10">
    <source>
        <dbReference type="ARBA" id="ARBA00023098"/>
    </source>
</evidence>
<keyword evidence="3" id="KW-1003">Cell membrane</keyword>
<feature type="transmembrane region" description="Helical" evidence="13">
    <location>
        <begin position="157"/>
        <end position="174"/>
    </location>
</feature>
<dbReference type="Gene3D" id="1.10.3730.20">
    <property type="match status" value="2"/>
</dbReference>
<feature type="domain" description="EamA" evidence="14">
    <location>
        <begin position="5"/>
        <end position="136"/>
    </location>
</feature>
<dbReference type="GO" id="GO:0009245">
    <property type="term" value="P:lipid A biosynthetic process"/>
    <property type="evidence" value="ECO:0007669"/>
    <property type="project" value="UniProtKB-KW"/>
</dbReference>
<dbReference type="InterPro" id="IPR000390">
    <property type="entry name" value="Small_drug/metabolite_transptr"/>
</dbReference>
<comment type="similarity">
    <text evidence="12">Belongs to the drug/metabolite transporter (DMT) superfamily. Small multidrug resistance (SMR) (TC 2.A.7.1) family.</text>
</comment>
<comment type="caution">
    <text evidence="15">The sequence shown here is derived from an EMBL/GenBank/DDBJ whole genome shotgun (WGS) entry which is preliminary data.</text>
</comment>
<accession>A0A931H413</accession>
<dbReference type="GO" id="GO:0005886">
    <property type="term" value="C:plasma membrane"/>
    <property type="evidence" value="ECO:0007669"/>
    <property type="project" value="UniProtKB-SubCell"/>
</dbReference>
<evidence type="ECO:0000313" key="16">
    <source>
        <dbReference type="Proteomes" id="UP000651050"/>
    </source>
</evidence>
<evidence type="ECO:0000256" key="4">
    <source>
        <dbReference type="ARBA" id="ARBA00022516"/>
    </source>
</evidence>
<evidence type="ECO:0000256" key="8">
    <source>
        <dbReference type="ARBA" id="ARBA00022985"/>
    </source>
</evidence>
<feature type="transmembrane region" description="Helical" evidence="13">
    <location>
        <begin position="65"/>
        <end position="85"/>
    </location>
</feature>
<feature type="transmembrane region" description="Helical" evidence="13">
    <location>
        <begin position="33"/>
        <end position="53"/>
    </location>
</feature>
<proteinExistence type="inferred from homology"/>
<keyword evidence="4" id="KW-0444">Lipid biosynthesis</keyword>
<dbReference type="AlphaFoldDB" id="A0A931H413"/>
<keyword evidence="6" id="KW-0441">Lipid A biosynthesis</keyword>
<feature type="transmembrane region" description="Helical" evidence="13">
    <location>
        <begin position="275"/>
        <end position="292"/>
    </location>
</feature>